<dbReference type="AlphaFoldDB" id="A0A1V5MDS1"/>
<evidence type="ECO:0000256" key="2">
    <source>
        <dbReference type="SAM" id="Phobius"/>
    </source>
</evidence>
<keyword evidence="2" id="KW-0812">Transmembrane</keyword>
<reference evidence="3 4" key="1">
    <citation type="submission" date="2017-02" db="EMBL/GenBank/DDBJ databases">
        <title>Delving into the versatile metabolic prowess of the omnipresent phylum Bacteroidetes.</title>
        <authorList>
            <person name="Nobu M.K."/>
            <person name="Mei R."/>
            <person name="Narihiro T."/>
            <person name="Kuroda K."/>
            <person name="Liu W.-T."/>
        </authorList>
    </citation>
    <scope>NUCLEOTIDE SEQUENCE [LARGE SCALE GENOMIC DNA]</scope>
    <source>
        <strain evidence="3">ADurb.Bin417</strain>
    </source>
</reference>
<dbReference type="Proteomes" id="UP000485484">
    <property type="component" value="Unassembled WGS sequence"/>
</dbReference>
<evidence type="ECO:0000256" key="1">
    <source>
        <dbReference type="SAM" id="MobiDB-lite"/>
    </source>
</evidence>
<protein>
    <submittedName>
        <fullName evidence="3">Uncharacterized protein</fullName>
    </submittedName>
</protein>
<feature type="transmembrane region" description="Helical" evidence="2">
    <location>
        <begin position="181"/>
        <end position="200"/>
    </location>
</feature>
<dbReference type="EMBL" id="MWAK01000189">
    <property type="protein sequence ID" value="OPZ91265.1"/>
    <property type="molecule type" value="Genomic_DNA"/>
</dbReference>
<sequence length="455" mass="51190">MRRKDLAANIAARRQEKLASETHYREEKAAAEAARQARMEARRREEAALKAKLEQERTAAAPVQPAQPTPPTPAAPVLPQAAPVKAAAAAGKKDRQAENRLRLAAYLQEHRQKKGIPASSPVKVTLPPARIVPKPTPPLFLLKPPVPRKPSALAARPVPVAPVSKKVIRPFDPVNFLKTNYIRAIFALLILGWFVEIFMLNQRLDQTRRQVEEALAPPAKSEAPEAPPEMLAQAPRPQVIRVEGLRDPFSHQLWRLREITSTPLVRIVRIPNPPGLIRRIPIIRPPEPPVIPKPTFVAPNVPPAIPESEKISRIPPISVQLPEVTLPAKPGLTLHFRGTLNLAGVDYFFLEGPDGGYRARVGDTVAGYKIYDYRNGVLYLAREGHTYQINEERLSPPLRYKGRLIMAGEEYFFLEGQKTYRAIIGEEIEGFRLVRRIGNYLYFVRDDRLYFLKQE</sequence>
<feature type="compositionally biased region" description="Pro residues" evidence="1">
    <location>
        <begin position="65"/>
        <end position="74"/>
    </location>
</feature>
<feature type="compositionally biased region" description="Basic and acidic residues" evidence="1">
    <location>
        <begin position="14"/>
        <end position="57"/>
    </location>
</feature>
<keyword evidence="2" id="KW-0472">Membrane</keyword>
<evidence type="ECO:0000313" key="4">
    <source>
        <dbReference type="Proteomes" id="UP000485484"/>
    </source>
</evidence>
<organism evidence="3 4">
    <name type="scientific">candidate division TA06 bacterium ADurb.Bin417</name>
    <dbReference type="NCBI Taxonomy" id="1852828"/>
    <lineage>
        <taxon>Bacteria</taxon>
        <taxon>Bacteria division TA06</taxon>
    </lineage>
</organism>
<keyword evidence="2" id="KW-1133">Transmembrane helix</keyword>
<proteinExistence type="predicted"/>
<comment type="caution">
    <text evidence="3">The sequence shown here is derived from an EMBL/GenBank/DDBJ whole genome shotgun (WGS) entry which is preliminary data.</text>
</comment>
<gene>
    <name evidence="3" type="ORF">BWY73_01138</name>
</gene>
<feature type="region of interest" description="Disordered" evidence="1">
    <location>
        <begin position="14"/>
        <end position="74"/>
    </location>
</feature>
<accession>A0A1V5MDS1</accession>
<name>A0A1V5MDS1_UNCT6</name>
<evidence type="ECO:0000313" key="3">
    <source>
        <dbReference type="EMBL" id="OPZ91265.1"/>
    </source>
</evidence>